<dbReference type="PROSITE" id="PS51208">
    <property type="entry name" value="AUTOTRANSPORTER"/>
    <property type="match status" value="1"/>
</dbReference>
<protein>
    <recommendedName>
        <fullName evidence="2">Autotransporter domain-containing protein</fullName>
    </recommendedName>
</protein>
<dbReference type="Pfam" id="PF03797">
    <property type="entry name" value="Autotransporter"/>
    <property type="match status" value="1"/>
</dbReference>
<dbReference type="SMART" id="SM00710">
    <property type="entry name" value="PbH1"/>
    <property type="match status" value="15"/>
</dbReference>
<proteinExistence type="predicted"/>
<feature type="region of interest" description="Disordered" evidence="1">
    <location>
        <begin position="1"/>
        <end position="27"/>
    </location>
</feature>
<evidence type="ECO:0000259" key="2">
    <source>
        <dbReference type="PROSITE" id="PS51208"/>
    </source>
</evidence>
<dbReference type="SUPFAM" id="SSF103515">
    <property type="entry name" value="Autotransporter"/>
    <property type="match status" value="1"/>
</dbReference>
<feature type="compositionally biased region" description="Basic residues" evidence="1">
    <location>
        <begin position="1"/>
        <end position="12"/>
    </location>
</feature>
<evidence type="ECO:0000313" key="4">
    <source>
        <dbReference type="Proteomes" id="UP000316801"/>
    </source>
</evidence>
<name>A0A549TE30_9HYPH</name>
<sequence>MMNPHKNGKKAATRTERSQARKALSTTRRSLGHLMAGTAIGLLWVSYSAPAEAACNISGSTMLCSGAVSGGIAATDPVTMLTISSLTSNVTAPAGTDAVNFVSSNGAITVILNTDQTLNASGAGADSIEARSLGGHDITVNATGDLNSANAYGIYGDTAGDISVTTNGAIHASLDALNLHGQSTGNVVINTTGSLVSDTGSGIVADTGIDPSLSGMIKVVNGAAITAAGDGIRLTSNGSGLLDIGSTGNITADSGYGIYGFGNGSIVSQTSGSIESDQTAISLEAHGQDGPIIASHTGNLTSHDGDGFWAEARGPVSISVTGDIEVDGTGIHAQSAETVGTTVVDIRHNGEITAYNGYGIEAVGLNGGVSITNNGTIRSLDDGITATASGGDVTVNQIGTIMTDGRGIFAHSTTDNVAVTGTGAISAEGDGVVAYANNGTASVQQTGDISSDGIGINVTSLTSDASVTGSGTISASGTGISASSLGYGSTSIDRTGDIESTGDIAILATSSNGNVTVSNSGMIQAQANGIQARAANGDIEITQTGAVTSTAGSGIDAAAQNGSVTLTTDGLITARGHAIRANSGGYGTVEITASGGLTSSTGAGIFAASANGNITVSNSGTIQAATAGIDASAANAGVSVTNTGIITAGEDAIRVNNSGNGQVTINTSNNLTSTNNSGILVTSGSYGVNITSSSVIASKQSGIDVEAINGDVQISQTANVTSSAARAISADVLNGAVSIASNGALQARTDGIYAHSKNGNVGVNQTGTIVATDGAGIIANAESGSVTLTANGLITANEDAVRVNSAGYGTIGITTSGGIRSASGTGIVAAATNGNVTVKNTGAIQAWFDGINVEATNGAIQIEQTENVRADNGAAILASAPNGTIKITSKGDLYAKTYGVYAHSNGTDTTIDQTGTVYAWAGAGIDAYSANGAVSVTATGSVTAKTDAILARNASGGAVTVKATGGVVAWDGSGIVAYSPSGSVTVTGNGEITAGLYGINASNDGNNAVYVSQTGAVRAYNQTGIVASSATGSVTVTGNAAIYADSKDGINASNASNNNAVTVDQQGVITASNGTGILASSAQAAVNVTHTGNIVAGVTGINAANLSDTEAVTVRQEGDTTAADGIIASSARAAVTVTNVGVIKGNRYGINATNMSDNAAVTVNNTGDITARDADAIFAASSNANVNVTSSGDLTAKGNGLYLQGWGQLSANVNGGTVSGGTDGAAVAFVNGSSSSLVNRGTLQNSQGIDGLAIAATNTNTAIDNYGTVRGNVDLTDLGSNSFLNRFDALFETGSRIDLGAGNLLTNEGTLSPGGTGTIETTNLIGSLNNTANGTLLIDIDASNNAVDKLEVAGNATLNGTLGLNFISFGRTGTYTFLTSGTGIGTETMALSNPVINGSVSSDGTNATVTIDGFNFSPSGSVVNSSAIGDYLNRSFATTSGLEPILSSLASLSSLDAFNEAMQQLSPEVFLAQSDAAKVANVGFTNNLMSCRVADGAVFFGAEGECGWMKVERRLVSRDETADSVGFDNKSWTLSSGAQFAVADDWRLGFGFGLSTETATSAYGSSDGTSGYAGAVVKYTPGAALFAASISGTYGWYDTTRNVNFGSLSDTLTGSPEVATLNARLRAAYTFQNDVSYLRPQVELDMIYTHQNAVTESGGVSALSLQSNDQTVFSVTPSLEAGAQFEMEDNVLIRPYVSGGVSLYSSDEQSIQGVFSANTGGISPFTARSTTDRTLWRASAGVDIFATENSTLRLYYDGAFGSTTTSQTFGGKFSLKF</sequence>
<dbReference type="Gene3D" id="2.40.128.130">
    <property type="entry name" value="Autotransporter beta-domain"/>
    <property type="match status" value="1"/>
</dbReference>
<dbReference type="InterPro" id="IPR005546">
    <property type="entry name" value="Autotransporte_beta"/>
</dbReference>
<dbReference type="InterPro" id="IPR036709">
    <property type="entry name" value="Autotransporte_beta_dom_sf"/>
</dbReference>
<dbReference type="EMBL" id="VJMG01000014">
    <property type="protein sequence ID" value="TRL40391.1"/>
    <property type="molecule type" value="Genomic_DNA"/>
</dbReference>
<accession>A0A549TE30</accession>
<organism evidence="3 4">
    <name type="scientific">Rhizobium straminoryzae</name>
    <dbReference type="NCBI Taxonomy" id="1387186"/>
    <lineage>
        <taxon>Bacteria</taxon>
        <taxon>Pseudomonadati</taxon>
        <taxon>Pseudomonadota</taxon>
        <taxon>Alphaproteobacteria</taxon>
        <taxon>Hyphomicrobiales</taxon>
        <taxon>Rhizobiaceae</taxon>
        <taxon>Rhizobium/Agrobacterium group</taxon>
        <taxon>Rhizobium</taxon>
    </lineage>
</organism>
<dbReference type="Proteomes" id="UP000316801">
    <property type="component" value="Unassembled WGS sequence"/>
</dbReference>
<dbReference type="RefSeq" id="WP_143124308.1">
    <property type="nucleotide sequence ID" value="NZ_VJMG01000014.1"/>
</dbReference>
<feature type="domain" description="Autotransporter" evidence="2">
    <location>
        <begin position="1500"/>
        <end position="1777"/>
    </location>
</feature>
<keyword evidence="4" id="KW-1185">Reference proteome</keyword>
<reference evidence="3 4" key="1">
    <citation type="submission" date="2019-07" db="EMBL/GenBank/DDBJ databases">
        <title>Ln-dependent methylotrophs.</title>
        <authorList>
            <person name="Tani A."/>
        </authorList>
    </citation>
    <scope>NUCLEOTIDE SEQUENCE [LARGE SCALE GENOMIC DNA]</scope>
    <source>
        <strain evidence="3 4">SM12</strain>
    </source>
</reference>
<gene>
    <name evidence="3" type="ORF">FNA46_06515</name>
</gene>
<dbReference type="SMART" id="SM00869">
    <property type="entry name" value="Autotransporter"/>
    <property type="match status" value="1"/>
</dbReference>
<dbReference type="InterPro" id="IPR006626">
    <property type="entry name" value="PbH1"/>
</dbReference>
<comment type="caution">
    <text evidence="3">The sequence shown here is derived from an EMBL/GenBank/DDBJ whole genome shotgun (WGS) entry which is preliminary data.</text>
</comment>
<evidence type="ECO:0000313" key="3">
    <source>
        <dbReference type="EMBL" id="TRL40391.1"/>
    </source>
</evidence>
<evidence type="ECO:0000256" key="1">
    <source>
        <dbReference type="SAM" id="MobiDB-lite"/>
    </source>
</evidence>